<name>A0A9D7SDD4_9BACT</name>
<evidence type="ECO:0000313" key="8">
    <source>
        <dbReference type="EMBL" id="MBK9719911.1"/>
    </source>
</evidence>
<dbReference type="GO" id="GO:0005509">
    <property type="term" value="F:calcium ion binding"/>
    <property type="evidence" value="ECO:0007669"/>
    <property type="project" value="InterPro"/>
</dbReference>
<dbReference type="InterPro" id="IPR003367">
    <property type="entry name" value="Thrombospondin_3-like_rpt"/>
</dbReference>
<evidence type="ECO:0000256" key="1">
    <source>
        <dbReference type="ARBA" id="ARBA00004442"/>
    </source>
</evidence>
<dbReference type="EMBL" id="JADKFW010000021">
    <property type="protein sequence ID" value="MBK9719911.1"/>
    <property type="molecule type" value="Genomic_DNA"/>
</dbReference>
<comment type="caution">
    <text evidence="8">The sequence shown here is derived from an EMBL/GenBank/DDBJ whole genome shotgun (WGS) entry which is preliminary data.</text>
</comment>
<organism evidence="8 9">
    <name type="scientific">Candidatus Defluviibacterium haderslevense</name>
    <dbReference type="NCBI Taxonomy" id="2981993"/>
    <lineage>
        <taxon>Bacteria</taxon>
        <taxon>Pseudomonadati</taxon>
        <taxon>Bacteroidota</taxon>
        <taxon>Saprospiria</taxon>
        <taxon>Saprospirales</taxon>
        <taxon>Saprospiraceae</taxon>
        <taxon>Candidatus Defluviibacterium</taxon>
    </lineage>
</organism>
<dbReference type="InterPro" id="IPR028974">
    <property type="entry name" value="TSP_type-3_rpt"/>
</dbReference>
<accession>A0A9D7SDD4</accession>
<protein>
    <submittedName>
        <fullName evidence="8">OmpA family protein</fullName>
    </submittedName>
</protein>
<dbReference type="InterPro" id="IPR006664">
    <property type="entry name" value="OMP_bac"/>
</dbReference>
<dbReference type="InterPro" id="IPR050330">
    <property type="entry name" value="Bact_OuterMem_StrucFunc"/>
</dbReference>
<dbReference type="PANTHER" id="PTHR30329:SF21">
    <property type="entry name" value="LIPOPROTEIN YIAD-RELATED"/>
    <property type="match status" value="1"/>
</dbReference>
<evidence type="ECO:0000256" key="5">
    <source>
        <dbReference type="PROSITE-ProRule" id="PRU00473"/>
    </source>
</evidence>
<evidence type="ECO:0000256" key="2">
    <source>
        <dbReference type="ARBA" id="ARBA00022729"/>
    </source>
</evidence>
<comment type="subcellular location">
    <subcellularLocation>
        <location evidence="1">Cell outer membrane</location>
    </subcellularLocation>
</comment>
<dbReference type="AlphaFoldDB" id="A0A9D7SDD4"/>
<dbReference type="InterPro" id="IPR036737">
    <property type="entry name" value="OmpA-like_sf"/>
</dbReference>
<dbReference type="GO" id="GO:0009279">
    <property type="term" value="C:cell outer membrane"/>
    <property type="evidence" value="ECO:0007669"/>
    <property type="project" value="UniProtKB-SubCell"/>
</dbReference>
<gene>
    <name evidence="8" type="ORF">IPO85_20850</name>
</gene>
<feature type="region of interest" description="Disordered" evidence="6">
    <location>
        <begin position="290"/>
        <end position="311"/>
    </location>
</feature>
<feature type="domain" description="OmpA-like" evidence="7">
    <location>
        <begin position="390"/>
        <end position="506"/>
    </location>
</feature>
<dbReference type="Gene3D" id="4.10.1080.10">
    <property type="entry name" value="TSP type-3 repeat"/>
    <property type="match status" value="1"/>
</dbReference>
<keyword evidence="2" id="KW-0732">Signal</keyword>
<dbReference type="PROSITE" id="PS51123">
    <property type="entry name" value="OMPA_2"/>
    <property type="match status" value="1"/>
</dbReference>
<keyword evidence="3 5" id="KW-0472">Membrane</keyword>
<dbReference type="Pfam" id="PF02412">
    <property type="entry name" value="TSP_3"/>
    <property type="match status" value="4"/>
</dbReference>
<dbReference type="Pfam" id="PF00691">
    <property type="entry name" value="OmpA"/>
    <property type="match status" value="1"/>
</dbReference>
<evidence type="ECO:0000313" key="9">
    <source>
        <dbReference type="Proteomes" id="UP000808349"/>
    </source>
</evidence>
<proteinExistence type="predicted"/>
<keyword evidence="4" id="KW-0998">Cell outer membrane</keyword>
<dbReference type="PANTHER" id="PTHR30329">
    <property type="entry name" value="STATOR ELEMENT OF FLAGELLAR MOTOR COMPLEX"/>
    <property type="match status" value="1"/>
</dbReference>
<dbReference type="Gene3D" id="3.30.1330.60">
    <property type="entry name" value="OmpA-like domain"/>
    <property type="match status" value="1"/>
</dbReference>
<evidence type="ECO:0000256" key="6">
    <source>
        <dbReference type="SAM" id="MobiDB-lite"/>
    </source>
</evidence>
<dbReference type="PRINTS" id="PR01021">
    <property type="entry name" value="OMPADOMAIN"/>
</dbReference>
<dbReference type="SUPFAM" id="SSF103647">
    <property type="entry name" value="TSP type-3 repeat"/>
    <property type="match status" value="1"/>
</dbReference>
<reference evidence="8 9" key="1">
    <citation type="submission" date="2020-10" db="EMBL/GenBank/DDBJ databases">
        <title>Connecting structure to function with the recovery of over 1000 high-quality activated sludge metagenome-assembled genomes encoding full-length rRNA genes using long-read sequencing.</title>
        <authorList>
            <person name="Singleton C.M."/>
            <person name="Petriglieri F."/>
            <person name="Kristensen J.M."/>
            <person name="Kirkegaard R.H."/>
            <person name="Michaelsen T.Y."/>
            <person name="Andersen M.H."/>
            <person name="Karst S.M."/>
            <person name="Dueholm M.S."/>
            <person name="Nielsen P.H."/>
            <person name="Albertsen M."/>
        </authorList>
    </citation>
    <scope>NUCLEOTIDE SEQUENCE [LARGE SCALE GENOMIC DNA]</scope>
    <source>
        <strain evidence="8">Ribe_18-Q3-R11-54_BAT3C.373</strain>
    </source>
</reference>
<dbReference type="CDD" id="cd07185">
    <property type="entry name" value="OmpA_C-like"/>
    <property type="match status" value="1"/>
</dbReference>
<dbReference type="Proteomes" id="UP000808349">
    <property type="component" value="Unassembled WGS sequence"/>
</dbReference>
<dbReference type="InterPro" id="IPR006665">
    <property type="entry name" value="OmpA-like"/>
</dbReference>
<dbReference type="SUPFAM" id="SSF103088">
    <property type="entry name" value="OmpA-like"/>
    <property type="match status" value="1"/>
</dbReference>
<dbReference type="GO" id="GO:0007155">
    <property type="term" value="P:cell adhesion"/>
    <property type="evidence" value="ECO:0007669"/>
    <property type="project" value="InterPro"/>
</dbReference>
<evidence type="ECO:0000259" key="7">
    <source>
        <dbReference type="PROSITE" id="PS51123"/>
    </source>
</evidence>
<evidence type="ECO:0000256" key="3">
    <source>
        <dbReference type="ARBA" id="ARBA00023136"/>
    </source>
</evidence>
<sequence>MKHLIVIFGLLVVIQLRSDAQVTSLKQGVFARKTFIDYNTFREGDFAGFKSYRDGFEIGYIRNFGTKLSLLTPIGISVYQDSTINALKFPLFSFGGQVHYHLFKGPKWINPYVIAGIQVLLPKDKEIALQVPMGLGVNFMVHPQVYMNWQSDYRLPVINWENHFQHSVGFIYMFGNIKGQAPKIEKEIMDSDGDGITDDLDLCPSIAGLAIFSGCPDKDKDGISDLEDECPEIFGLKLFNGCPDTDEDNVPDNKDECPNLKGLVSNKGCPEADRDGDGIPDKEDHCPDKAGLTNLNGCPDSDGDGVSDKDDRCPDVPGLKAKGGCPETKKDADNDGIIDEQDECPFTAGLSQFKGCPDTDGDGVQDKLDDCPNAAGPKSNKGCPVIEKKDKEVLDFAMRAVQFDLGRSTLKEESFKILDKITIILKKYPDYNLAIGGHTDNTGSAPFNLELSEKRAKVCYEYIISKGMLANRLSYTGYGATQPIADNKTENGRFLNRRTEFNLIPR</sequence>
<evidence type="ECO:0000256" key="4">
    <source>
        <dbReference type="ARBA" id="ARBA00023237"/>
    </source>
</evidence>